<accession>A0A1I5R9M2</accession>
<evidence type="ECO:0000313" key="3">
    <source>
        <dbReference type="EMBL" id="SFP55219.1"/>
    </source>
</evidence>
<feature type="compositionally biased region" description="Polar residues" evidence="1">
    <location>
        <begin position="14"/>
        <end position="23"/>
    </location>
</feature>
<gene>
    <name evidence="3" type="ORF">SAMN04488241_103102</name>
</gene>
<dbReference type="STRING" id="634430.SAMN04488241_103102"/>
<organism evidence="3 4">
    <name type="scientific">Sphingomonas rubra</name>
    <dbReference type="NCBI Taxonomy" id="634430"/>
    <lineage>
        <taxon>Bacteria</taxon>
        <taxon>Pseudomonadati</taxon>
        <taxon>Pseudomonadota</taxon>
        <taxon>Alphaproteobacteria</taxon>
        <taxon>Sphingomonadales</taxon>
        <taxon>Sphingomonadaceae</taxon>
        <taxon>Sphingomonas</taxon>
    </lineage>
</organism>
<protein>
    <recommendedName>
        <fullName evidence="2">HNH nuclease domain-containing protein</fullName>
    </recommendedName>
</protein>
<keyword evidence="4" id="KW-1185">Reference proteome</keyword>
<dbReference type="RefSeq" id="WP_143090108.1">
    <property type="nucleotide sequence ID" value="NZ_FOXP01000003.1"/>
</dbReference>
<sequence length="277" mass="30425">MVEPQKKRTRRKATSQPGKSTRSYSQKTLGLLWGLAGNQCAYPSCGHELIADATDFDPAAILGHIAHIYSSSDKGPRANPGLTPAQRDDARNLLLLCRHHHGLVDVQDSTYTAEQLIGWKKDHEAVAWAKKRTEAAAQMNRVSFPELEAVASGLLALRGAPGGTLVTVPPADKMRLNDLGMEAEFSLTIGASKSQEVGRFIALQSQLDDDFGRRLRSGFVHEYQRLRAVGCWGDDLFDGMLSFAHGRREPSEGRRYAGLAILSHLFILCDVFETSLP</sequence>
<dbReference type="Pfam" id="PF13391">
    <property type="entry name" value="HNH_2"/>
    <property type="match status" value="1"/>
</dbReference>
<dbReference type="AlphaFoldDB" id="A0A1I5R9M2"/>
<dbReference type="OrthoDB" id="5379188at2"/>
<dbReference type="EMBL" id="FOXP01000003">
    <property type="protein sequence ID" value="SFP55219.1"/>
    <property type="molecule type" value="Genomic_DNA"/>
</dbReference>
<proteinExistence type="predicted"/>
<dbReference type="Proteomes" id="UP000199586">
    <property type="component" value="Unassembled WGS sequence"/>
</dbReference>
<evidence type="ECO:0000259" key="2">
    <source>
        <dbReference type="Pfam" id="PF13391"/>
    </source>
</evidence>
<name>A0A1I5R9M2_9SPHN</name>
<feature type="domain" description="HNH nuclease" evidence="2">
    <location>
        <begin position="61"/>
        <end position="103"/>
    </location>
</feature>
<dbReference type="InterPro" id="IPR003615">
    <property type="entry name" value="HNH_nuc"/>
</dbReference>
<reference evidence="3 4" key="1">
    <citation type="submission" date="2016-10" db="EMBL/GenBank/DDBJ databases">
        <authorList>
            <person name="de Groot N.N."/>
        </authorList>
    </citation>
    <scope>NUCLEOTIDE SEQUENCE [LARGE SCALE GENOMIC DNA]</scope>
    <source>
        <strain evidence="3 4">CGMCC 1.9113</strain>
    </source>
</reference>
<evidence type="ECO:0000313" key="4">
    <source>
        <dbReference type="Proteomes" id="UP000199586"/>
    </source>
</evidence>
<feature type="region of interest" description="Disordered" evidence="1">
    <location>
        <begin position="1"/>
        <end position="23"/>
    </location>
</feature>
<evidence type="ECO:0000256" key="1">
    <source>
        <dbReference type="SAM" id="MobiDB-lite"/>
    </source>
</evidence>